<dbReference type="PANTHER" id="PTHR32183:SF6">
    <property type="entry name" value="CYSTEINE SULFINATE DESULFINASE_CYSTEINE DESULFURASE AND RELATED ENZYMES"/>
    <property type="match status" value="1"/>
</dbReference>
<dbReference type="PROSITE" id="PS51585">
    <property type="entry name" value="SAM_MT_TPMT"/>
    <property type="match status" value="1"/>
</dbReference>
<keyword evidence="2" id="KW-0489">Methyltransferase</keyword>
<evidence type="ECO:0000313" key="5">
    <source>
        <dbReference type="EMBL" id="AWT60840.1"/>
    </source>
</evidence>
<gene>
    <name evidence="5" type="ORF">DF168_02064</name>
</gene>
<accession>A0A2Z4AN92</accession>
<reference evidence="5 6" key="1">
    <citation type="submission" date="2018-06" db="EMBL/GenBank/DDBJ databases">
        <title>Draft Genome Sequence of a Novel Marine Bacterium Related to the Verrucomicrobia.</title>
        <authorList>
            <person name="Vosseberg J."/>
            <person name="Martijn J."/>
            <person name="Ettema T.J.G."/>
        </authorList>
    </citation>
    <scope>NUCLEOTIDE SEQUENCE [LARGE SCALE GENOMIC DNA]</scope>
    <source>
        <strain evidence="5">TARA_B100001123</strain>
    </source>
</reference>
<dbReference type="CDD" id="cd02440">
    <property type="entry name" value="AdoMet_MTases"/>
    <property type="match status" value="1"/>
</dbReference>
<evidence type="ECO:0000256" key="1">
    <source>
        <dbReference type="ARBA" id="ARBA00022553"/>
    </source>
</evidence>
<evidence type="ECO:0008006" key="7">
    <source>
        <dbReference type="Google" id="ProtNLM"/>
    </source>
</evidence>
<sequence length="189" mass="21707">MDWNARYVIGDTPWEKGGPAPPLAEYLDSNEVKGKVLVPGCGLGHDVRLLARAGCTPIGFDLSQCALDQAHSFPQVGKEKYVLGNYFEPPANYFETFDWIFEHTFFCAFDPSLRRDYVTRTHSLLKTRCYFLAIFFVEIEDPEGPPFPVSTKEIDQLFGDRFETVKAWVPTKAYEGREHLEEMRVMRKL</sequence>
<dbReference type="Pfam" id="PF05724">
    <property type="entry name" value="TPMT"/>
    <property type="match status" value="1"/>
</dbReference>
<dbReference type="Gene3D" id="3.40.50.150">
    <property type="entry name" value="Vaccinia Virus protein VP39"/>
    <property type="match status" value="1"/>
</dbReference>
<dbReference type="SUPFAM" id="SSF53335">
    <property type="entry name" value="S-adenosyl-L-methionine-dependent methyltransferases"/>
    <property type="match status" value="1"/>
</dbReference>
<dbReference type="InterPro" id="IPR008854">
    <property type="entry name" value="TPMT"/>
</dbReference>
<keyword evidence="4" id="KW-0949">S-adenosyl-L-methionine</keyword>
<evidence type="ECO:0000313" key="6">
    <source>
        <dbReference type="Proteomes" id="UP000247465"/>
    </source>
</evidence>
<keyword evidence="3" id="KW-0808">Transferase</keyword>
<dbReference type="AlphaFoldDB" id="A0A2Z4AN92"/>
<name>A0A2Z4AN92_9BACT</name>
<dbReference type="GO" id="GO:0032259">
    <property type="term" value="P:methylation"/>
    <property type="evidence" value="ECO:0007669"/>
    <property type="project" value="UniProtKB-KW"/>
</dbReference>
<proteinExistence type="predicted"/>
<evidence type="ECO:0000256" key="2">
    <source>
        <dbReference type="ARBA" id="ARBA00022603"/>
    </source>
</evidence>
<keyword evidence="1" id="KW-0597">Phosphoprotein</keyword>
<dbReference type="EMBL" id="CP029803">
    <property type="protein sequence ID" value="AWT60840.1"/>
    <property type="molecule type" value="Genomic_DNA"/>
</dbReference>
<protein>
    <recommendedName>
        <fullName evidence="7">Thiopurine S-methyltransferase</fullName>
    </recommendedName>
</protein>
<organism evidence="5 6">
    <name type="scientific">Candidatus Moanibacter tarae</name>
    <dbReference type="NCBI Taxonomy" id="2200854"/>
    <lineage>
        <taxon>Bacteria</taxon>
        <taxon>Pseudomonadati</taxon>
        <taxon>Verrucomicrobiota</taxon>
        <taxon>Opitutia</taxon>
        <taxon>Puniceicoccales</taxon>
        <taxon>Puniceicoccales incertae sedis</taxon>
        <taxon>Candidatus Moanibacter</taxon>
    </lineage>
</organism>
<evidence type="ECO:0000256" key="3">
    <source>
        <dbReference type="ARBA" id="ARBA00022679"/>
    </source>
</evidence>
<dbReference type="PANTHER" id="PTHR32183">
    <property type="match status" value="1"/>
</dbReference>
<dbReference type="Proteomes" id="UP000247465">
    <property type="component" value="Chromosome"/>
</dbReference>
<dbReference type="GO" id="GO:0008757">
    <property type="term" value="F:S-adenosylmethionine-dependent methyltransferase activity"/>
    <property type="evidence" value="ECO:0007669"/>
    <property type="project" value="InterPro"/>
</dbReference>
<evidence type="ECO:0000256" key="4">
    <source>
        <dbReference type="ARBA" id="ARBA00022691"/>
    </source>
</evidence>
<dbReference type="InterPro" id="IPR029063">
    <property type="entry name" value="SAM-dependent_MTases_sf"/>
</dbReference>
<dbReference type="KEGG" id="mtar:DF168_02064"/>